<dbReference type="AlphaFoldDB" id="A0AAD4YC96"/>
<dbReference type="Proteomes" id="UP001214576">
    <property type="component" value="Unassembled WGS sequence"/>
</dbReference>
<accession>A0AAD4YC96</accession>
<keyword evidence="3" id="KW-1185">Reference proteome</keyword>
<comment type="caution">
    <text evidence="2">The sequence shown here is derived from an EMBL/GenBank/DDBJ whole genome shotgun (WGS) entry which is preliminary data.</text>
</comment>
<name>A0AAD4YC96_OVIAM</name>
<evidence type="ECO:0000313" key="2">
    <source>
        <dbReference type="EMBL" id="KAI4541256.1"/>
    </source>
</evidence>
<dbReference type="EMBL" id="JAKZEL010000008">
    <property type="protein sequence ID" value="KAI4541256.1"/>
    <property type="molecule type" value="Genomic_DNA"/>
</dbReference>
<proteinExistence type="predicted"/>
<feature type="region of interest" description="Disordered" evidence="1">
    <location>
        <begin position="1"/>
        <end position="31"/>
    </location>
</feature>
<evidence type="ECO:0000256" key="1">
    <source>
        <dbReference type="SAM" id="MobiDB-lite"/>
    </source>
</evidence>
<evidence type="ECO:0000313" key="3">
    <source>
        <dbReference type="Proteomes" id="UP001214576"/>
    </source>
</evidence>
<sequence length="101" mass="10644">MRRPAAARERERGPKRAPEPEPEREQGPERGCILTLAQGCARDVSGDCDITGWRRSEKGVPGAPGRGPGPGPDKMEDPQENAAGGDLMVAIRLPCCPGADG</sequence>
<feature type="compositionally biased region" description="Basic and acidic residues" evidence="1">
    <location>
        <begin position="1"/>
        <end position="28"/>
    </location>
</feature>
<protein>
    <submittedName>
        <fullName evidence="2">Uncharacterized protein</fullName>
    </submittedName>
</protein>
<feature type="region of interest" description="Disordered" evidence="1">
    <location>
        <begin position="45"/>
        <end position="84"/>
    </location>
</feature>
<reference evidence="2" key="1">
    <citation type="submission" date="2022-03" db="EMBL/GenBank/DDBJ databases">
        <title>Genomic analyses of argali, domestic sheep and their hybrids provide insights into chromosomal evolution, heterosis and genetic basis of agronomic traits.</title>
        <authorList>
            <person name="Li M."/>
        </authorList>
    </citation>
    <scope>NUCLEOTIDE SEQUENCE</scope>
    <source>
        <strain evidence="2">CAU-MHL-2022a</strain>
        <tissue evidence="2">Skin</tissue>
    </source>
</reference>
<organism evidence="2 3">
    <name type="scientific">Ovis ammon polii</name>
    <dbReference type="NCBI Taxonomy" id="230172"/>
    <lineage>
        <taxon>Eukaryota</taxon>
        <taxon>Metazoa</taxon>
        <taxon>Chordata</taxon>
        <taxon>Craniata</taxon>
        <taxon>Vertebrata</taxon>
        <taxon>Euteleostomi</taxon>
        <taxon>Mammalia</taxon>
        <taxon>Eutheria</taxon>
        <taxon>Laurasiatheria</taxon>
        <taxon>Artiodactyla</taxon>
        <taxon>Ruminantia</taxon>
        <taxon>Pecora</taxon>
        <taxon>Bovidae</taxon>
        <taxon>Caprinae</taxon>
        <taxon>Ovis</taxon>
    </lineage>
</organism>
<gene>
    <name evidence="2" type="ORF">MG293_008398</name>
</gene>